<evidence type="ECO:0000313" key="2">
    <source>
        <dbReference type="EMBL" id="GAA3966113.1"/>
    </source>
</evidence>
<dbReference type="Proteomes" id="UP001500742">
    <property type="component" value="Unassembled WGS sequence"/>
</dbReference>
<dbReference type="InterPro" id="IPR029044">
    <property type="entry name" value="Nucleotide-diphossugar_trans"/>
</dbReference>
<dbReference type="CDD" id="cd00761">
    <property type="entry name" value="Glyco_tranf_GTA_type"/>
    <property type="match status" value="1"/>
</dbReference>
<dbReference type="EMBL" id="BAAAZC010000009">
    <property type="protein sequence ID" value="GAA3966113.1"/>
    <property type="molecule type" value="Genomic_DNA"/>
</dbReference>
<evidence type="ECO:0000313" key="3">
    <source>
        <dbReference type="Proteomes" id="UP001500742"/>
    </source>
</evidence>
<organism evidence="2 3">
    <name type="scientific">Mucilaginibacter dorajii</name>
    <dbReference type="NCBI Taxonomy" id="692994"/>
    <lineage>
        <taxon>Bacteria</taxon>
        <taxon>Pseudomonadati</taxon>
        <taxon>Bacteroidota</taxon>
        <taxon>Sphingobacteriia</taxon>
        <taxon>Sphingobacteriales</taxon>
        <taxon>Sphingobacteriaceae</taxon>
        <taxon>Mucilaginibacter</taxon>
    </lineage>
</organism>
<dbReference type="PANTHER" id="PTHR22916:SF3">
    <property type="entry name" value="UDP-GLCNAC:BETAGAL BETA-1,3-N-ACETYLGLUCOSAMINYLTRANSFERASE-LIKE PROTEIN 1"/>
    <property type="match status" value="1"/>
</dbReference>
<name>A0ABP7PII4_9SPHI</name>
<feature type="domain" description="Glycosyltransferase 2-like" evidence="1">
    <location>
        <begin position="14"/>
        <end position="127"/>
    </location>
</feature>
<dbReference type="Gene3D" id="3.90.550.10">
    <property type="entry name" value="Spore Coat Polysaccharide Biosynthesis Protein SpsA, Chain A"/>
    <property type="match status" value="1"/>
</dbReference>
<proteinExistence type="predicted"/>
<accession>A0ABP7PII4</accession>
<dbReference type="Pfam" id="PF00535">
    <property type="entry name" value="Glycos_transf_2"/>
    <property type="match status" value="1"/>
</dbReference>
<gene>
    <name evidence="2" type="ORF">GCM10022210_13270</name>
</gene>
<keyword evidence="3" id="KW-1185">Reference proteome</keyword>
<sequence length="342" mass="39564">MEFGLNSSTDILLSICIPTYNRDKLLYSCILSIYKQLQEISASNVEIVVSNNCSTDLTSQIVAEFTTRPNFKYFEQPVNVGLAGNVLKVVEYASGQYCWIIGDDDFLLPGAVASVLELLSNKSDINYFYAKVTKLHVDEFEKYAYPFDTSMYQDNKPVGELKFREIDKFEKLITPEYSLIFLGEIMASIFKRDVWMQYKGNFEGDFLDTLETTYPHSVVFANTLFGQKAIYIDTPLILVLDGAREWWDRVGYVIIVHIRSLLDLYKKNGLSGSDLRKCNTKYIEISSPYFIKYLKSSESKYKDKISKSRYLKFVITHPISLFSFWGQYLTTKMKNVFRKFSK</sequence>
<comment type="caution">
    <text evidence="2">The sequence shown here is derived from an EMBL/GenBank/DDBJ whole genome shotgun (WGS) entry which is preliminary data.</text>
</comment>
<dbReference type="PANTHER" id="PTHR22916">
    <property type="entry name" value="GLYCOSYLTRANSFERASE"/>
    <property type="match status" value="1"/>
</dbReference>
<evidence type="ECO:0000259" key="1">
    <source>
        <dbReference type="Pfam" id="PF00535"/>
    </source>
</evidence>
<dbReference type="RefSeq" id="WP_259088715.1">
    <property type="nucleotide sequence ID" value="NZ_BAAAZC010000009.1"/>
</dbReference>
<dbReference type="InterPro" id="IPR001173">
    <property type="entry name" value="Glyco_trans_2-like"/>
</dbReference>
<dbReference type="SUPFAM" id="SSF53448">
    <property type="entry name" value="Nucleotide-diphospho-sugar transferases"/>
    <property type="match status" value="1"/>
</dbReference>
<protein>
    <recommendedName>
        <fullName evidence="1">Glycosyltransferase 2-like domain-containing protein</fullName>
    </recommendedName>
</protein>
<reference evidence="3" key="1">
    <citation type="journal article" date="2019" name="Int. J. Syst. Evol. Microbiol.">
        <title>The Global Catalogue of Microorganisms (GCM) 10K type strain sequencing project: providing services to taxonomists for standard genome sequencing and annotation.</title>
        <authorList>
            <consortium name="The Broad Institute Genomics Platform"/>
            <consortium name="The Broad Institute Genome Sequencing Center for Infectious Disease"/>
            <person name="Wu L."/>
            <person name="Ma J."/>
        </authorList>
    </citation>
    <scope>NUCLEOTIDE SEQUENCE [LARGE SCALE GENOMIC DNA]</scope>
    <source>
        <strain evidence="3">JCM 16601</strain>
    </source>
</reference>